<name>A0A0F8XT91_9ZZZZ</name>
<dbReference type="AlphaFoldDB" id="A0A0F8XT91"/>
<feature type="region of interest" description="Disordered" evidence="1">
    <location>
        <begin position="35"/>
        <end position="58"/>
    </location>
</feature>
<accession>A0A0F8XT91</accession>
<evidence type="ECO:0000256" key="1">
    <source>
        <dbReference type="SAM" id="MobiDB-lite"/>
    </source>
</evidence>
<sequence length="99" mass="10972">MEPTQESKSSIKVTLNSKGEAQIECKVYESEESYIPPPIIVGGDPSQEQPSGRTEKLTAEDIPEVIAARVMHTIHSLERQRIKVVGRELPEVEQQGDST</sequence>
<protein>
    <submittedName>
        <fullName evidence="2">Uncharacterized protein</fullName>
    </submittedName>
</protein>
<comment type="caution">
    <text evidence="2">The sequence shown here is derived from an EMBL/GenBank/DDBJ whole genome shotgun (WGS) entry which is preliminary data.</text>
</comment>
<proteinExistence type="predicted"/>
<evidence type="ECO:0000313" key="2">
    <source>
        <dbReference type="EMBL" id="KKK72153.1"/>
    </source>
</evidence>
<dbReference type="EMBL" id="LAZR01057396">
    <property type="protein sequence ID" value="KKK72153.1"/>
    <property type="molecule type" value="Genomic_DNA"/>
</dbReference>
<reference evidence="2" key="1">
    <citation type="journal article" date="2015" name="Nature">
        <title>Complex archaea that bridge the gap between prokaryotes and eukaryotes.</title>
        <authorList>
            <person name="Spang A."/>
            <person name="Saw J.H."/>
            <person name="Jorgensen S.L."/>
            <person name="Zaremba-Niedzwiedzka K."/>
            <person name="Martijn J."/>
            <person name="Lind A.E."/>
            <person name="van Eijk R."/>
            <person name="Schleper C."/>
            <person name="Guy L."/>
            <person name="Ettema T.J."/>
        </authorList>
    </citation>
    <scope>NUCLEOTIDE SEQUENCE</scope>
</reference>
<organism evidence="2">
    <name type="scientific">marine sediment metagenome</name>
    <dbReference type="NCBI Taxonomy" id="412755"/>
    <lineage>
        <taxon>unclassified sequences</taxon>
        <taxon>metagenomes</taxon>
        <taxon>ecological metagenomes</taxon>
    </lineage>
</organism>
<gene>
    <name evidence="2" type="ORF">LCGC14_2906730</name>
</gene>